<comment type="caution">
    <text evidence="2">The sequence shown here is derived from an EMBL/GenBank/DDBJ whole genome shotgun (WGS) entry which is preliminary data.</text>
</comment>
<dbReference type="KEGG" id="bbes:BESB_039740"/>
<feature type="compositionally biased region" description="Basic and acidic residues" evidence="1">
    <location>
        <begin position="28"/>
        <end position="44"/>
    </location>
</feature>
<dbReference type="Proteomes" id="UP000224006">
    <property type="component" value="Chromosome II"/>
</dbReference>
<dbReference type="VEuPathDB" id="ToxoDB:BESB_039740"/>
<sequence>MDSDKDAKEEGRGSGSGSDGDSVAQTKPADERNGPTSVEERGEASPRQAATASRRGSGDAAEASRDSDGEAAQERRSVCATSEEDASSGRCGDAAGGADWGRGDAPAVRVSQKRRLPSASLDEGADESAGTTSSCREESLGDSGPRKKSAHAPLSDAYPQPLEPHASKEPAPLGAPGGAASASSQFSGAGRASRGPDRESLSSSPADGAGADAYHALAFAAAHASSASQMEQKRSQQLRGLEKAFDAFMASHDLEEGRRPIAGAGAHSSHSGPHHQLGSAYSVEHGGASSSSSADYSRAELEELCRQSGMASRDVSRLLGSVRSVSGKSPDEFRKAAASWARQQLPASALGPGNLASDEGRLYLQRAAALDQQKRLRDRWAAGEAAPGGRWLPEVSRCLRASSGSATVSRRATT</sequence>
<feature type="compositionally biased region" description="Basic and acidic residues" evidence="1">
    <location>
        <begin position="1"/>
        <end position="12"/>
    </location>
</feature>
<feature type="region of interest" description="Disordered" evidence="1">
    <location>
        <begin position="1"/>
        <end position="209"/>
    </location>
</feature>
<dbReference type="RefSeq" id="XP_029221525.1">
    <property type="nucleotide sequence ID" value="XM_029362560.1"/>
</dbReference>
<dbReference type="EMBL" id="NWUJ01000002">
    <property type="protein sequence ID" value="PFH37516.1"/>
    <property type="molecule type" value="Genomic_DNA"/>
</dbReference>
<evidence type="ECO:0000313" key="3">
    <source>
        <dbReference type="Proteomes" id="UP000224006"/>
    </source>
</evidence>
<evidence type="ECO:0000313" key="2">
    <source>
        <dbReference type="EMBL" id="PFH37516.1"/>
    </source>
</evidence>
<gene>
    <name evidence="2" type="ORF">BESB_039740</name>
</gene>
<protein>
    <submittedName>
        <fullName evidence="2">AP2 domain transcription factor AP2XII-1</fullName>
    </submittedName>
</protein>
<feature type="region of interest" description="Disordered" evidence="1">
    <location>
        <begin position="256"/>
        <end position="299"/>
    </location>
</feature>
<feature type="compositionally biased region" description="Basic and acidic residues" evidence="1">
    <location>
        <begin position="62"/>
        <end position="77"/>
    </location>
</feature>
<name>A0A2A9MMZ0_BESBE</name>
<keyword evidence="3" id="KW-1185">Reference proteome</keyword>
<feature type="compositionally biased region" description="Low complexity" evidence="1">
    <location>
        <begin position="178"/>
        <end position="193"/>
    </location>
</feature>
<proteinExistence type="predicted"/>
<accession>A0A2A9MMZ0</accession>
<reference evidence="2 3" key="1">
    <citation type="submission" date="2017-09" db="EMBL/GenBank/DDBJ databases">
        <title>Genome sequencing of Besnoitia besnoiti strain Bb-Ger1.</title>
        <authorList>
            <person name="Schares G."/>
            <person name="Venepally P."/>
            <person name="Lorenzi H.A."/>
        </authorList>
    </citation>
    <scope>NUCLEOTIDE SEQUENCE [LARGE SCALE GENOMIC DNA]</scope>
    <source>
        <strain evidence="2 3">Bb-Ger1</strain>
    </source>
</reference>
<feature type="compositionally biased region" description="Low complexity" evidence="1">
    <location>
        <begin position="262"/>
        <end position="275"/>
    </location>
</feature>
<dbReference type="GeneID" id="40308955"/>
<organism evidence="2 3">
    <name type="scientific">Besnoitia besnoiti</name>
    <name type="common">Apicomplexan protozoan</name>
    <dbReference type="NCBI Taxonomy" id="94643"/>
    <lineage>
        <taxon>Eukaryota</taxon>
        <taxon>Sar</taxon>
        <taxon>Alveolata</taxon>
        <taxon>Apicomplexa</taxon>
        <taxon>Conoidasida</taxon>
        <taxon>Coccidia</taxon>
        <taxon>Eucoccidiorida</taxon>
        <taxon>Eimeriorina</taxon>
        <taxon>Sarcocystidae</taxon>
        <taxon>Besnoitia</taxon>
    </lineage>
</organism>
<evidence type="ECO:0000256" key="1">
    <source>
        <dbReference type="SAM" id="MobiDB-lite"/>
    </source>
</evidence>
<dbReference type="AlphaFoldDB" id="A0A2A9MMZ0"/>